<name>A0ABX8DPG9_9PSED</name>
<dbReference type="RefSeq" id="WP_213605921.1">
    <property type="nucleotide sequence ID" value="NZ_CP074676.1"/>
</dbReference>
<dbReference type="InterPro" id="IPR003018">
    <property type="entry name" value="GAF"/>
</dbReference>
<keyword evidence="5" id="KW-0804">Transcription</keyword>
<dbReference type="PANTHER" id="PTHR32071">
    <property type="entry name" value="TRANSCRIPTIONAL REGULATORY PROTEIN"/>
    <property type="match status" value="1"/>
</dbReference>
<dbReference type="InterPro" id="IPR029016">
    <property type="entry name" value="GAF-like_dom_sf"/>
</dbReference>
<keyword evidence="3" id="KW-0805">Transcription regulation</keyword>
<feature type="domain" description="Sigma-54 factor interaction" evidence="6">
    <location>
        <begin position="334"/>
        <end position="560"/>
    </location>
</feature>
<evidence type="ECO:0000313" key="8">
    <source>
        <dbReference type="Proteomes" id="UP000678154"/>
    </source>
</evidence>
<gene>
    <name evidence="7" type="ORF">KH389_17525</name>
</gene>
<dbReference type="Pfam" id="PF00158">
    <property type="entry name" value="Sigma54_activat"/>
    <property type="match status" value="1"/>
</dbReference>
<sequence>MEVEVLNLDVCSENAGRDRAIVASQRRCQDRVSAPTETTPLKSLSPAALATATKRAQTLLNYAVATVENTFELVEGTASAVAVTGLDGTILFSRTDANLTDPSGQPIFQPGSCWSEEAIGTNAIGVSLIEQTSMFVRPAEHHITWLQSYSTCAAPLLDHRGKVVGTLAVVTKSKLTQLHTLGFIRTTATLVENRMLLGEMTDKIVLIFHPELGNIETIKQCIVAFDKQEKLIATNAAARKYLGLERHSSTALGFNDIFDLPLAELFISATQHLSKPLSLPLLDGREVYIVLNRGSSNVSGSAFNLPRETIEAHPNTDNAHVQRKDIADFTLRDLDTGDPQVHRVIEKAQKIIGLDLPLIIEGESGVGKEIFTRAFHNSGPRRQGPFIAVNCAAIPEGLIESELFGYEEGAFTGAKRRGSIGKVLQANGGTLFLDEIGDMQLQLQGRLLRVLQERKVDRLGGDKAIAVDFSLICATHRDLRQEIQAGRFREDLYYRLNGFRILLPPLRERTDRVQLALLVAQKEAGGREIIFSSEVVDMFERAEWPGNIRQMQMVIRTALALARPGNVLEVEHLPDEFLSDIYHGGNDAIQSENLNNCRVLMPEAGNLADLEISAIRRALASTKGNVSEAARLLGISRKTIYRRLEKIGPARHL</sequence>
<keyword evidence="2" id="KW-0067">ATP-binding</keyword>
<organism evidence="7 8">
    <name type="scientific">Pseudomonas qingdaonensis</name>
    <dbReference type="NCBI Taxonomy" id="2056231"/>
    <lineage>
        <taxon>Bacteria</taxon>
        <taxon>Pseudomonadati</taxon>
        <taxon>Pseudomonadota</taxon>
        <taxon>Gammaproteobacteria</taxon>
        <taxon>Pseudomonadales</taxon>
        <taxon>Pseudomonadaceae</taxon>
        <taxon>Pseudomonas</taxon>
    </lineage>
</organism>
<accession>A0ABX8DPG9</accession>
<dbReference type="InterPro" id="IPR002197">
    <property type="entry name" value="HTH_Fis"/>
</dbReference>
<dbReference type="PROSITE" id="PS50045">
    <property type="entry name" value="SIGMA54_INTERACT_4"/>
    <property type="match status" value="1"/>
</dbReference>
<evidence type="ECO:0000313" key="7">
    <source>
        <dbReference type="EMBL" id="QVL17200.1"/>
    </source>
</evidence>
<dbReference type="CDD" id="cd00009">
    <property type="entry name" value="AAA"/>
    <property type="match status" value="1"/>
</dbReference>
<dbReference type="InterPro" id="IPR027417">
    <property type="entry name" value="P-loop_NTPase"/>
</dbReference>
<dbReference type="PANTHER" id="PTHR32071:SF77">
    <property type="entry name" value="TRANSCRIPTIONAL REGULATORY PROTEIN"/>
    <property type="match status" value="1"/>
</dbReference>
<dbReference type="Gene3D" id="1.10.8.60">
    <property type="match status" value="1"/>
</dbReference>
<proteinExistence type="predicted"/>
<dbReference type="Gene3D" id="3.40.50.300">
    <property type="entry name" value="P-loop containing nucleotide triphosphate hydrolases"/>
    <property type="match status" value="1"/>
</dbReference>
<dbReference type="SUPFAM" id="SSF52540">
    <property type="entry name" value="P-loop containing nucleoside triphosphate hydrolases"/>
    <property type="match status" value="1"/>
</dbReference>
<dbReference type="SUPFAM" id="SSF46689">
    <property type="entry name" value="Homeodomain-like"/>
    <property type="match status" value="1"/>
</dbReference>
<dbReference type="Gene3D" id="1.10.10.60">
    <property type="entry name" value="Homeodomain-like"/>
    <property type="match status" value="1"/>
</dbReference>
<dbReference type="EMBL" id="CP074676">
    <property type="protein sequence ID" value="QVL17200.1"/>
    <property type="molecule type" value="Genomic_DNA"/>
</dbReference>
<reference evidence="7 8" key="1">
    <citation type="journal article" date="2016" name="J. Hazard. Mater.">
        <title>A newly isolated Pseudomonas putida S-1 strain for batch-mode-propanethiol degradation and continuous treatment of propanethiol-containing waste gas.</title>
        <authorList>
            <person name="Chen D.Z."/>
            <person name="Sun Y.M."/>
            <person name="Han L.M."/>
            <person name="Chen J."/>
            <person name="Ye J.X."/>
            <person name="Chen J.M."/>
        </authorList>
    </citation>
    <scope>NUCLEOTIDE SEQUENCE [LARGE SCALE GENOMIC DNA]</scope>
    <source>
        <strain evidence="7 8">S-1</strain>
    </source>
</reference>
<dbReference type="InterPro" id="IPR025662">
    <property type="entry name" value="Sigma_54_int_dom_ATP-bd_1"/>
</dbReference>
<dbReference type="Gene3D" id="3.30.450.40">
    <property type="match status" value="1"/>
</dbReference>
<dbReference type="PROSITE" id="PS00675">
    <property type="entry name" value="SIGMA54_INTERACT_1"/>
    <property type="match status" value="1"/>
</dbReference>
<keyword evidence="1" id="KW-0547">Nucleotide-binding</keyword>
<dbReference type="Pfam" id="PF02954">
    <property type="entry name" value="HTH_8"/>
    <property type="match status" value="1"/>
</dbReference>
<dbReference type="GeneID" id="87482066"/>
<dbReference type="PRINTS" id="PR01590">
    <property type="entry name" value="HTHFIS"/>
</dbReference>
<keyword evidence="8" id="KW-1185">Reference proteome</keyword>
<evidence type="ECO:0000256" key="3">
    <source>
        <dbReference type="ARBA" id="ARBA00023015"/>
    </source>
</evidence>
<evidence type="ECO:0000256" key="4">
    <source>
        <dbReference type="ARBA" id="ARBA00023125"/>
    </source>
</evidence>
<evidence type="ECO:0000256" key="1">
    <source>
        <dbReference type="ARBA" id="ARBA00022741"/>
    </source>
</evidence>
<keyword evidence="4" id="KW-0238">DNA-binding</keyword>
<dbReference type="SMART" id="SM00382">
    <property type="entry name" value="AAA"/>
    <property type="match status" value="1"/>
</dbReference>
<dbReference type="InterPro" id="IPR002078">
    <property type="entry name" value="Sigma_54_int"/>
</dbReference>
<dbReference type="PROSITE" id="PS00676">
    <property type="entry name" value="SIGMA54_INTERACT_2"/>
    <property type="match status" value="1"/>
</dbReference>
<dbReference type="InterPro" id="IPR058031">
    <property type="entry name" value="AAA_lid_NorR"/>
</dbReference>
<dbReference type="Proteomes" id="UP000678154">
    <property type="component" value="Chromosome"/>
</dbReference>
<protein>
    <submittedName>
        <fullName evidence="7">Sigma-54-dependent Fis family transcriptional regulator</fullName>
    </submittedName>
</protein>
<dbReference type="InterPro" id="IPR003593">
    <property type="entry name" value="AAA+_ATPase"/>
</dbReference>
<evidence type="ECO:0000256" key="5">
    <source>
        <dbReference type="ARBA" id="ARBA00023163"/>
    </source>
</evidence>
<dbReference type="InterPro" id="IPR009057">
    <property type="entry name" value="Homeodomain-like_sf"/>
</dbReference>
<dbReference type="InterPro" id="IPR025943">
    <property type="entry name" value="Sigma_54_int_dom_ATP-bd_2"/>
</dbReference>
<dbReference type="Pfam" id="PF01590">
    <property type="entry name" value="GAF"/>
    <property type="match status" value="1"/>
</dbReference>
<dbReference type="Pfam" id="PF25601">
    <property type="entry name" value="AAA_lid_14"/>
    <property type="match status" value="1"/>
</dbReference>
<evidence type="ECO:0000259" key="6">
    <source>
        <dbReference type="PROSITE" id="PS50045"/>
    </source>
</evidence>
<evidence type="ECO:0000256" key="2">
    <source>
        <dbReference type="ARBA" id="ARBA00022840"/>
    </source>
</evidence>